<gene>
    <name evidence="1" type="ORF">BDP27DRAFT_1162551</name>
</gene>
<comment type="caution">
    <text evidence="1">The sequence shown here is derived from an EMBL/GenBank/DDBJ whole genome shotgun (WGS) entry which is preliminary data.</text>
</comment>
<accession>A0A9P5U0P9</accession>
<name>A0A9P5U0P9_9AGAR</name>
<dbReference type="EMBL" id="JADNRY010000229">
    <property type="protein sequence ID" value="KAF9060768.1"/>
    <property type="molecule type" value="Genomic_DNA"/>
</dbReference>
<dbReference type="OrthoDB" id="2913347at2759"/>
<dbReference type="AlphaFoldDB" id="A0A9P5U0P9"/>
<reference evidence="1" key="1">
    <citation type="submission" date="2020-11" db="EMBL/GenBank/DDBJ databases">
        <authorList>
            <consortium name="DOE Joint Genome Institute"/>
            <person name="Ahrendt S."/>
            <person name="Riley R."/>
            <person name="Andreopoulos W."/>
            <person name="Labutti K."/>
            <person name="Pangilinan J."/>
            <person name="Ruiz-Duenas F.J."/>
            <person name="Barrasa J.M."/>
            <person name="Sanchez-Garcia M."/>
            <person name="Camarero S."/>
            <person name="Miyauchi S."/>
            <person name="Serrano A."/>
            <person name="Linde D."/>
            <person name="Babiker R."/>
            <person name="Drula E."/>
            <person name="Ayuso-Fernandez I."/>
            <person name="Pacheco R."/>
            <person name="Padilla G."/>
            <person name="Ferreira P."/>
            <person name="Barriuso J."/>
            <person name="Kellner H."/>
            <person name="Castanera R."/>
            <person name="Alfaro M."/>
            <person name="Ramirez L."/>
            <person name="Pisabarro A.G."/>
            <person name="Kuo A."/>
            <person name="Tritt A."/>
            <person name="Lipzen A."/>
            <person name="He G."/>
            <person name="Yan M."/>
            <person name="Ng V."/>
            <person name="Cullen D."/>
            <person name="Martin F."/>
            <person name="Rosso M.-N."/>
            <person name="Henrissat B."/>
            <person name="Hibbett D."/>
            <person name="Martinez A.T."/>
            <person name="Grigoriev I.V."/>
        </authorList>
    </citation>
    <scope>NUCLEOTIDE SEQUENCE</scope>
    <source>
        <strain evidence="1">AH 40177</strain>
    </source>
</reference>
<evidence type="ECO:0000313" key="1">
    <source>
        <dbReference type="EMBL" id="KAF9060768.1"/>
    </source>
</evidence>
<keyword evidence="2" id="KW-1185">Reference proteome</keyword>
<feature type="non-terminal residue" evidence="1">
    <location>
        <position position="157"/>
    </location>
</feature>
<proteinExistence type="predicted"/>
<dbReference type="Proteomes" id="UP000772434">
    <property type="component" value="Unassembled WGS sequence"/>
</dbReference>
<evidence type="ECO:0000313" key="2">
    <source>
        <dbReference type="Proteomes" id="UP000772434"/>
    </source>
</evidence>
<organism evidence="1 2">
    <name type="scientific">Rhodocollybia butyracea</name>
    <dbReference type="NCBI Taxonomy" id="206335"/>
    <lineage>
        <taxon>Eukaryota</taxon>
        <taxon>Fungi</taxon>
        <taxon>Dikarya</taxon>
        <taxon>Basidiomycota</taxon>
        <taxon>Agaricomycotina</taxon>
        <taxon>Agaricomycetes</taxon>
        <taxon>Agaricomycetidae</taxon>
        <taxon>Agaricales</taxon>
        <taxon>Marasmiineae</taxon>
        <taxon>Omphalotaceae</taxon>
        <taxon>Rhodocollybia</taxon>
    </lineage>
</organism>
<sequence length="157" mass="17289">PLGMQHISYDFYTSVTQEQPPNGWGAHRAATYRVIVKLLKTAGFVFNQYSDYKMLTTGLYAYNVMVILRFVLPPSKMATTLKGIRLTQFNLAAPQFDPTVHLQLGGFFSPVLMGPTPRNLAMNINLLIPPVPVPAAIFVKPKGTTATPAALNPANWL</sequence>
<protein>
    <submittedName>
        <fullName evidence="1">Uncharacterized protein</fullName>
    </submittedName>
</protein>
<feature type="non-terminal residue" evidence="1">
    <location>
        <position position="1"/>
    </location>
</feature>